<name>A0A1M5BHT2_9BACT</name>
<sequence length="233" mass="25653">MKRYLLIFGTIFLSSLIQAQVSYEVHAGAILANVDERYDSQEGFNGKYRLSERIGVGAMIPITQSLSFRPELNFVSKGVKINESYSLSMGGSNYSVSAKGAMKLSYLELPLNFVYLQPSQKGASFFIGAGPSVSLGLSGKATAHIIEISDGDRVETDQTANVKFDGKENPNDDNQHYKAVEFGINFLTGFQLNNKMYIAGNFNQGLTNINVDKADNGKTHTMYFGLTLGYFFK</sequence>
<organism evidence="3 4">
    <name type="scientific">Flavisolibacter ginsengisoli DSM 18119</name>
    <dbReference type="NCBI Taxonomy" id="1121884"/>
    <lineage>
        <taxon>Bacteria</taxon>
        <taxon>Pseudomonadati</taxon>
        <taxon>Bacteroidota</taxon>
        <taxon>Chitinophagia</taxon>
        <taxon>Chitinophagales</taxon>
        <taxon>Chitinophagaceae</taxon>
        <taxon>Flavisolibacter</taxon>
    </lineage>
</organism>
<protein>
    <submittedName>
        <fullName evidence="3">Outer membrane protein beta-barrel domain-containing protein</fullName>
    </submittedName>
</protein>
<dbReference type="Pfam" id="PF13568">
    <property type="entry name" value="OMP_b-brl_2"/>
    <property type="match status" value="1"/>
</dbReference>
<gene>
    <name evidence="3" type="ORF">SAMN02745131_02582</name>
</gene>
<keyword evidence="1" id="KW-0732">Signal</keyword>
<evidence type="ECO:0000313" key="3">
    <source>
        <dbReference type="EMBL" id="SHF41772.1"/>
    </source>
</evidence>
<evidence type="ECO:0000256" key="1">
    <source>
        <dbReference type="SAM" id="SignalP"/>
    </source>
</evidence>
<evidence type="ECO:0000313" key="4">
    <source>
        <dbReference type="Proteomes" id="UP000184048"/>
    </source>
</evidence>
<reference evidence="3 4" key="1">
    <citation type="submission" date="2016-11" db="EMBL/GenBank/DDBJ databases">
        <authorList>
            <person name="Jaros S."/>
            <person name="Januszkiewicz K."/>
            <person name="Wedrychowicz H."/>
        </authorList>
    </citation>
    <scope>NUCLEOTIDE SEQUENCE [LARGE SCALE GENOMIC DNA]</scope>
    <source>
        <strain evidence="3 4">DSM 18119</strain>
    </source>
</reference>
<accession>A0A1M5BHT2</accession>
<feature type="domain" description="Outer membrane protein beta-barrel" evidence="2">
    <location>
        <begin position="19"/>
        <end position="209"/>
    </location>
</feature>
<dbReference type="Proteomes" id="UP000184048">
    <property type="component" value="Unassembled WGS sequence"/>
</dbReference>
<dbReference type="OrthoDB" id="981722at2"/>
<keyword evidence="4" id="KW-1185">Reference proteome</keyword>
<dbReference type="STRING" id="1121884.SAMN02745131_02582"/>
<dbReference type="RefSeq" id="WP_072835747.1">
    <property type="nucleotide sequence ID" value="NZ_FQUU01000010.1"/>
</dbReference>
<feature type="signal peptide" evidence="1">
    <location>
        <begin position="1"/>
        <end position="19"/>
    </location>
</feature>
<feature type="chain" id="PRO_5012838537" evidence="1">
    <location>
        <begin position="20"/>
        <end position="233"/>
    </location>
</feature>
<proteinExistence type="predicted"/>
<dbReference type="EMBL" id="FQUU01000010">
    <property type="protein sequence ID" value="SHF41772.1"/>
    <property type="molecule type" value="Genomic_DNA"/>
</dbReference>
<dbReference type="InterPro" id="IPR025665">
    <property type="entry name" value="Beta-barrel_OMP_2"/>
</dbReference>
<evidence type="ECO:0000259" key="2">
    <source>
        <dbReference type="Pfam" id="PF13568"/>
    </source>
</evidence>
<dbReference type="AlphaFoldDB" id="A0A1M5BHT2"/>